<dbReference type="AlphaFoldDB" id="A0A9Q8JJD9"/>
<gene>
    <name evidence="4" type="ORF">FO435_10585</name>
</gene>
<name>A0A9Q8JJD9_9LACO</name>
<dbReference type="InterPro" id="IPR013783">
    <property type="entry name" value="Ig-like_fold"/>
</dbReference>
<dbReference type="Gene3D" id="2.60.40.10">
    <property type="entry name" value="Immunoglobulins"/>
    <property type="match status" value="2"/>
</dbReference>
<keyword evidence="2" id="KW-0812">Transmembrane</keyword>
<dbReference type="InterPro" id="IPR041033">
    <property type="entry name" value="SpaA_PFL_dom_1"/>
</dbReference>
<dbReference type="Gene3D" id="2.60.40.740">
    <property type="match status" value="1"/>
</dbReference>
<evidence type="ECO:0000313" key="5">
    <source>
        <dbReference type="Proteomes" id="UP000320012"/>
    </source>
</evidence>
<evidence type="ECO:0000259" key="3">
    <source>
        <dbReference type="Pfam" id="PF17802"/>
    </source>
</evidence>
<dbReference type="Pfam" id="PF17802">
    <property type="entry name" value="SpaA"/>
    <property type="match status" value="2"/>
</dbReference>
<sequence>MFMETHRGILPNRRLRFWWAVVGLIALVVPYVTNMGLLAKTVYAAEKTLYKSDRLTVTAGDGNDWKWENGREVSWKFQFIDKDANYPNKDEVTFLIDKEAVAKQGLTDFKVNGRSWDAKTGELGGFELYYNGGSGHSLILTAKSTTDEKRAVSVPVGLSLTRTAQQGAKIKAPKLAETNLLPDDAKMMVEANLFGYEGDDATGEDEGGTQPDEPEKTLPAPSSDDPADVYAKLPDTKQGIVDGFLIERGVRTTPGSDNKTDFNNFQLWSSMNAPVYTTADADHKAPVTIYQKKDVTATGNIGGSENEDDATRLQYVRSTYHNQYEQTGGDNQSAYTISFENDAAMTDAKFTVVYDHVGSYVDSVTKEHHPIGATMTISNVTPAAGDHLQLGDMHFIDVPNNLYSGVMYHGIESLDIKLQFYTLVDGKFAERIDVDEGDGHVTFSSLNNFGRSANSSSSVGADFSWDQLSTGINNSKYAETVFGGAGTLAAQPYDDPTTDSDDTFMQKDAAGVWYSTVHGVYDLTDVNGTSYKSYLDIPNYQDNFEDSLGGTNFQMAALQSPVSGDAYNFTLRTGDGNTWQTISAAVMHPLELTQTHKLVTTDDTTYTTAVSDAKAEKSGNLHEKNLAITSTDDGKFNFAYWVTQPTYDLGTDSLIRPFGIRFEDTLPDGISLRDGQNSVKLYDTEGKQLKLGTDYTVTIAGQKVVATLTDAGIQAIDFNSDMFALRLDVKADSQVAQGFDDWKKNNTADVYTKTEHSDASEYKSTTNTVTVELKDLPTTNVTINKVDEAGAALAGAKFELKKVGEPSAWTAASFASAEISAYKTLTTATTIAASSTTDTSWTWNNLPVGQYQLIETAPDGYVKATDVTFNVGAKLTANADGTGDAYTSTFKETTNPAVLTNVDVKDGSVTANVPNQLDIKAVFQVKKVDQDNKPLAGAVFQYFTDVTQKTGMNKDDTTGMHTMPTGQTLEFNKLYTLNESTVPTGYERAEDVYFKVLKQADFATQTGVTVPADLANEKVLFVKTDKDGAVTEWIKPDQNKNIFTTTFTVENKKQEPLQSIFPVTGGTGIMGFVIVGLILVGAAGALTLKRKFND</sequence>
<feature type="transmembrane region" description="Helical" evidence="2">
    <location>
        <begin position="1068"/>
        <end position="1088"/>
    </location>
</feature>
<feature type="region of interest" description="Disordered" evidence="1">
    <location>
        <begin position="197"/>
        <end position="226"/>
    </location>
</feature>
<reference evidence="4 5" key="1">
    <citation type="submission" date="2019-07" db="EMBL/GenBank/DDBJ databases">
        <title>Genome sequence of Weissella cibaria GK1.</title>
        <authorList>
            <person name="Choi H.-J."/>
        </authorList>
    </citation>
    <scope>NUCLEOTIDE SEQUENCE [LARGE SCALE GENOMIC DNA]</scope>
    <source>
        <strain evidence="4 5">GK1</strain>
    </source>
</reference>
<proteinExistence type="predicted"/>
<evidence type="ECO:0000313" key="4">
    <source>
        <dbReference type="EMBL" id="TVV28294.1"/>
    </source>
</evidence>
<dbReference type="Proteomes" id="UP000320012">
    <property type="component" value="Unassembled WGS sequence"/>
</dbReference>
<feature type="domain" description="SpaA-like prealbumin fold" evidence="3">
    <location>
        <begin position="923"/>
        <end position="1000"/>
    </location>
</feature>
<keyword evidence="2" id="KW-1133">Transmembrane helix</keyword>
<evidence type="ECO:0000256" key="2">
    <source>
        <dbReference type="SAM" id="Phobius"/>
    </source>
</evidence>
<evidence type="ECO:0000256" key="1">
    <source>
        <dbReference type="SAM" id="MobiDB-lite"/>
    </source>
</evidence>
<feature type="domain" description="SpaA-like prealbumin fold" evidence="3">
    <location>
        <begin position="780"/>
        <end position="874"/>
    </location>
</feature>
<protein>
    <submittedName>
        <fullName evidence="4">LPXTG cell wall anchor domain-containing protein</fullName>
    </submittedName>
</protein>
<dbReference type="NCBIfam" id="TIGR01167">
    <property type="entry name" value="LPXTG_anchor"/>
    <property type="match status" value="1"/>
</dbReference>
<feature type="compositionally biased region" description="Acidic residues" evidence="1">
    <location>
        <begin position="197"/>
        <end position="207"/>
    </location>
</feature>
<accession>A0A9Q8JJD9</accession>
<organism evidence="4 5">
    <name type="scientific">Weissella cibaria</name>
    <dbReference type="NCBI Taxonomy" id="137591"/>
    <lineage>
        <taxon>Bacteria</taxon>
        <taxon>Bacillati</taxon>
        <taxon>Bacillota</taxon>
        <taxon>Bacilli</taxon>
        <taxon>Lactobacillales</taxon>
        <taxon>Lactobacillaceae</taxon>
        <taxon>Weissella</taxon>
    </lineage>
</organism>
<keyword evidence="2" id="KW-0472">Membrane</keyword>
<comment type="caution">
    <text evidence="4">The sequence shown here is derived from an EMBL/GenBank/DDBJ whole genome shotgun (WGS) entry which is preliminary data.</text>
</comment>
<dbReference type="EMBL" id="VNHC01000002">
    <property type="protein sequence ID" value="TVV28294.1"/>
    <property type="molecule type" value="Genomic_DNA"/>
</dbReference>